<dbReference type="GeneID" id="19953049"/>
<dbReference type="RefSeq" id="XP_008616612.1">
    <property type="nucleotide sequence ID" value="XM_008618390.1"/>
</dbReference>
<evidence type="ECO:0000313" key="1">
    <source>
        <dbReference type="EMBL" id="EQC30045.1"/>
    </source>
</evidence>
<dbReference type="VEuPathDB" id="FungiDB:SDRG_12322"/>
<dbReference type="InParanoid" id="T0Q9A2"/>
<dbReference type="Proteomes" id="UP000030762">
    <property type="component" value="Unassembled WGS sequence"/>
</dbReference>
<gene>
    <name evidence="1" type="ORF">SDRG_12322</name>
</gene>
<dbReference type="InterPro" id="IPR032675">
    <property type="entry name" value="LRR_dom_sf"/>
</dbReference>
<accession>T0Q9A2</accession>
<evidence type="ECO:0000313" key="2">
    <source>
        <dbReference type="Proteomes" id="UP000030762"/>
    </source>
</evidence>
<reference evidence="1 2" key="1">
    <citation type="submission" date="2012-04" db="EMBL/GenBank/DDBJ databases">
        <title>The Genome Sequence of Saprolegnia declina VS20.</title>
        <authorList>
            <consortium name="The Broad Institute Genome Sequencing Platform"/>
            <person name="Russ C."/>
            <person name="Nusbaum C."/>
            <person name="Tyler B."/>
            <person name="van West P."/>
            <person name="Dieguez-Uribeondo J."/>
            <person name="de Bruijn I."/>
            <person name="Tripathy S."/>
            <person name="Jiang R."/>
            <person name="Young S.K."/>
            <person name="Zeng Q."/>
            <person name="Gargeya S."/>
            <person name="Fitzgerald M."/>
            <person name="Haas B."/>
            <person name="Abouelleil A."/>
            <person name="Alvarado L."/>
            <person name="Arachchi H.M."/>
            <person name="Berlin A."/>
            <person name="Chapman S.B."/>
            <person name="Goldberg J."/>
            <person name="Griggs A."/>
            <person name="Gujja S."/>
            <person name="Hansen M."/>
            <person name="Howarth C."/>
            <person name="Imamovic A."/>
            <person name="Larimer J."/>
            <person name="McCowen C."/>
            <person name="Montmayeur A."/>
            <person name="Murphy C."/>
            <person name="Neiman D."/>
            <person name="Pearson M."/>
            <person name="Priest M."/>
            <person name="Roberts A."/>
            <person name="Saif S."/>
            <person name="Shea T."/>
            <person name="Sisk P."/>
            <person name="Sykes S."/>
            <person name="Wortman J."/>
            <person name="Nusbaum C."/>
            <person name="Birren B."/>
        </authorList>
    </citation>
    <scope>NUCLEOTIDE SEQUENCE [LARGE SCALE GENOMIC DNA]</scope>
    <source>
        <strain evidence="1 2">VS20</strain>
    </source>
</reference>
<dbReference type="AlphaFoldDB" id="T0Q9A2"/>
<dbReference type="EMBL" id="JH767179">
    <property type="protein sequence ID" value="EQC30045.1"/>
    <property type="molecule type" value="Genomic_DNA"/>
</dbReference>
<organism evidence="1 2">
    <name type="scientific">Saprolegnia diclina (strain VS20)</name>
    <dbReference type="NCBI Taxonomy" id="1156394"/>
    <lineage>
        <taxon>Eukaryota</taxon>
        <taxon>Sar</taxon>
        <taxon>Stramenopiles</taxon>
        <taxon>Oomycota</taxon>
        <taxon>Saprolegniomycetes</taxon>
        <taxon>Saprolegniales</taxon>
        <taxon>Saprolegniaceae</taxon>
        <taxon>Saprolegnia</taxon>
    </lineage>
</organism>
<sequence length="454" mass="49312">MTSHIPDLVAAIAQFARSPNDVVALLHAVSPVVIPPNMTPPPPATILDAYMASFTRHLSPNVATVAEIDRVAEATGVVWLVQRADRRLRLCAFVALGAASMTSITVDERLSDSHGRRVGCLLRLCSGLEHASLPLQPALLEAALSASQVRALSLCPPLRGHPLQGVDHITHWLASAGNGHLSLQMLRDATNIDLAQALTSSPHLARLSLHHCEGLVGTLMANGARFCGVTELFVSDIVGTHAHDLLLPLLRLPAMTTLSIKVNNPGPVTGLATALPQLEALQELLLARVHLLDVGAMPVSVQPTIRTLTFDRVLFTPRSLSHLLDWVTRSAHLDSISFPFCTYFQDHPICAAQALWRSLHAGGRFISFTSCSLITLDVQIMVRRLRETHVRHRAQVDLTFNPFRLQGIQALACALSTCTNVSIKVRCSRELLLQVTHAGIRLEETEDGAWLHSP</sequence>
<proteinExistence type="predicted"/>
<protein>
    <recommendedName>
        <fullName evidence="3">F-box domain-containing protein</fullName>
    </recommendedName>
</protein>
<dbReference type="Gene3D" id="3.80.10.10">
    <property type="entry name" value="Ribonuclease Inhibitor"/>
    <property type="match status" value="1"/>
</dbReference>
<keyword evidence="2" id="KW-1185">Reference proteome</keyword>
<dbReference type="SUPFAM" id="SSF52047">
    <property type="entry name" value="RNI-like"/>
    <property type="match status" value="1"/>
</dbReference>
<name>T0Q9A2_SAPDV</name>
<evidence type="ECO:0008006" key="3">
    <source>
        <dbReference type="Google" id="ProtNLM"/>
    </source>
</evidence>